<protein>
    <submittedName>
        <fullName evidence="2">Uncharacterized protein</fullName>
    </submittedName>
</protein>
<reference evidence="2 3" key="1">
    <citation type="journal article" date="2017" name="Mol. Biol. Evol.">
        <title>The 4-celled Tetrabaena socialis nuclear genome reveals the essential components for genetic control of cell number at the origin of multicellularity in the volvocine lineage.</title>
        <authorList>
            <person name="Featherston J."/>
            <person name="Arakaki Y."/>
            <person name="Hanschen E.R."/>
            <person name="Ferris P.J."/>
            <person name="Michod R.E."/>
            <person name="Olson B.J.S.C."/>
            <person name="Nozaki H."/>
            <person name="Durand P.M."/>
        </authorList>
    </citation>
    <scope>NUCLEOTIDE SEQUENCE [LARGE SCALE GENOMIC DNA]</scope>
    <source>
        <strain evidence="2 3">NIES-571</strain>
    </source>
</reference>
<evidence type="ECO:0000313" key="3">
    <source>
        <dbReference type="Proteomes" id="UP000236333"/>
    </source>
</evidence>
<dbReference type="OrthoDB" id="550454at2759"/>
<proteinExistence type="predicted"/>
<name>A0A2J8A8N1_9CHLO</name>
<dbReference type="EMBL" id="PGGS01000113">
    <property type="protein sequence ID" value="PNH08861.1"/>
    <property type="molecule type" value="Genomic_DNA"/>
</dbReference>
<accession>A0A2J8A8N1</accession>
<keyword evidence="3" id="KW-1185">Reference proteome</keyword>
<feature type="compositionally biased region" description="Low complexity" evidence="1">
    <location>
        <begin position="136"/>
        <end position="150"/>
    </location>
</feature>
<feature type="region of interest" description="Disordered" evidence="1">
    <location>
        <begin position="1"/>
        <end position="97"/>
    </location>
</feature>
<dbReference type="Proteomes" id="UP000236333">
    <property type="component" value="Unassembled WGS sequence"/>
</dbReference>
<sequence>MSAPPPPLMRARSSSPTACLDPAAPAFQPTALPLPHSTGLASRTSSGAAPPQPQHGLGPAAGMGPAAGPPAAPQPEHRPPRPPPIIITREPASDHPYGVPAEAAAALHAAGYAPPGPASAPPTHMGAGAGRERRLSSASYSSNNNAPAGSVGEGGGGGGLDGLGGPSNLTHMLDFINHHKLTGNRPVYALPPGDPGVGGRLHGRPGGSQQLHERDPKWVQPSGPRRPGEGVENEEQGIVSAEKTPQGMILRITLLAAGFVIGGWVARAAAACATSCA</sequence>
<comment type="caution">
    <text evidence="2">The sequence shown here is derived from an EMBL/GenBank/DDBJ whole genome shotgun (WGS) entry which is preliminary data.</text>
</comment>
<dbReference type="AlphaFoldDB" id="A0A2J8A8N1"/>
<feature type="compositionally biased region" description="Low complexity" evidence="1">
    <location>
        <begin position="56"/>
        <end position="66"/>
    </location>
</feature>
<feature type="compositionally biased region" description="Gly residues" evidence="1">
    <location>
        <begin position="151"/>
        <end position="163"/>
    </location>
</feature>
<gene>
    <name evidence="2" type="ORF">TSOC_004567</name>
</gene>
<organism evidence="2 3">
    <name type="scientific">Tetrabaena socialis</name>
    <dbReference type="NCBI Taxonomy" id="47790"/>
    <lineage>
        <taxon>Eukaryota</taxon>
        <taxon>Viridiplantae</taxon>
        <taxon>Chlorophyta</taxon>
        <taxon>core chlorophytes</taxon>
        <taxon>Chlorophyceae</taxon>
        <taxon>CS clade</taxon>
        <taxon>Chlamydomonadales</taxon>
        <taxon>Tetrabaenaceae</taxon>
        <taxon>Tetrabaena</taxon>
    </lineage>
</organism>
<feature type="compositionally biased region" description="Gly residues" evidence="1">
    <location>
        <begin position="195"/>
        <end position="206"/>
    </location>
</feature>
<evidence type="ECO:0000313" key="2">
    <source>
        <dbReference type="EMBL" id="PNH08861.1"/>
    </source>
</evidence>
<feature type="region of interest" description="Disordered" evidence="1">
    <location>
        <begin position="186"/>
        <end position="240"/>
    </location>
</feature>
<evidence type="ECO:0000256" key="1">
    <source>
        <dbReference type="SAM" id="MobiDB-lite"/>
    </source>
</evidence>
<feature type="region of interest" description="Disordered" evidence="1">
    <location>
        <begin position="114"/>
        <end position="163"/>
    </location>
</feature>